<dbReference type="AlphaFoldDB" id="A0A371PDQ2"/>
<dbReference type="Pfam" id="PF04978">
    <property type="entry name" value="MST"/>
    <property type="match status" value="1"/>
</dbReference>
<dbReference type="InterPro" id="IPR007061">
    <property type="entry name" value="MST-like"/>
</dbReference>
<keyword evidence="2" id="KW-1185">Reference proteome</keyword>
<dbReference type="EMBL" id="QUBR01000001">
    <property type="protein sequence ID" value="REK74034.1"/>
    <property type="molecule type" value="Genomic_DNA"/>
</dbReference>
<proteinExistence type="predicted"/>
<dbReference type="SUPFAM" id="SSF109854">
    <property type="entry name" value="DinB/YfiT-like putative metalloenzymes"/>
    <property type="match status" value="1"/>
</dbReference>
<gene>
    <name evidence="1" type="ORF">DX116_05655</name>
</gene>
<dbReference type="OrthoDB" id="2363925at2"/>
<dbReference type="Proteomes" id="UP000265581">
    <property type="component" value="Unassembled WGS sequence"/>
</dbReference>
<sequence length="141" mass="15289">MTPADLVRRVAPGANTVSWLVWHLLRVQDDHVADVAGTEQVWFSGGWHDRFDLPFEPGATGYGQTPDEVSAVRATSELLAGYARDVSAATQAFVSGLTDDDLDRVVDEGWDPPVTLAVRLVSVIDDDLKHLGQAEYAKGLS</sequence>
<dbReference type="NCBIfam" id="NF047843">
    <property type="entry name" value="MST_Rv0443"/>
    <property type="match status" value="1"/>
</dbReference>
<accession>A0A371PDQ2</accession>
<name>A0A371PDQ2_9ACTN</name>
<evidence type="ECO:0000313" key="2">
    <source>
        <dbReference type="Proteomes" id="UP000265581"/>
    </source>
</evidence>
<organism evidence="1 2">
    <name type="scientific">Aeromicrobium endophyticum</name>
    <dbReference type="NCBI Taxonomy" id="2292704"/>
    <lineage>
        <taxon>Bacteria</taxon>
        <taxon>Bacillati</taxon>
        <taxon>Actinomycetota</taxon>
        <taxon>Actinomycetes</taxon>
        <taxon>Propionibacteriales</taxon>
        <taxon>Nocardioidaceae</taxon>
        <taxon>Aeromicrobium</taxon>
    </lineage>
</organism>
<comment type="caution">
    <text evidence="1">The sequence shown here is derived from an EMBL/GenBank/DDBJ whole genome shotgun (WGS) entry which is preliminary data.</text>
</comment>
<evidence type="ECO:0000313" key="1">
    <source>
        <dbReference type="EMBL" id="REK74034.1"/>
    </source>
</evidence>
<protein>
    <submittedName>
        <fullName evidence="1">DUF664 domain-containing protein</fullName>
    </submittedName>
</protein>
<dbReference type="InterPro" id="IPR034660">
    <property type="entry name" value="DinB/YfiT-like"/>
</dbReference>
<dbReference type="Gene3D" id="1.20.120.450">
    <property type="entry name" value="dinb family like domain"/>
    <property type="match status" value="1"/>
</dbReference>
<reference evidence="1 2" key="1">
    <citation type="submission" date="2018-08" db="EMBL/GenBank/DDBJ databases">
        <title>Aeromicrobium sp. M2KJ-4, whole genome shotgun sequence.</title>
        <authorList>
            <person name="Tuo L."/>
        </authorList>
    </citation>
    <scope>NUCLEOTIDE SEQUENCE [LARGE SCALE GENOMIC DNA]</scope>
    <source>
        <strain evidence="1 2">M2KJ-4</strain>
    </source>
</reference>